<reference evidence="8 9" key="1">
    <citation type="journal article" date="2017" name="Environ. Microbiol.">
        <title>Genomic and physiological analyses of 'Reinekea forsetii' reveal a versatile opportunistic lifestyle during spring algae blooms.</title>
        <authorList>
            <person name="Avci B."/>
            <person name="Hahnke R.L."/>
            <person name="Chafee M."/>
            <person name="Fischer T."/>
            <person name="Gruber-Vodicka H."/>
            <person name="Tegetmeyer H.E."/>
            <person name="Harder J."/>
            <person name="Fuchs B.M."/>
            <person name="Amann R.I."/>
            <person name="Teeling H."/>
        </authorList>
    </citation>
    <scope>NUCLEOTIDE SEQUENCE [LARGE SCALE GENOMIC DNA]</scope>
    <source>
        <strain evidence="8 9">Hel1_31_D35</strain>
    </source>
</reference>
<dbReference type="Gene3D" id="3.40.47.10">
    <property type="match status" value="2"/>
</dbReference>
<dbReference type="GO" id="GO:0003985">
    <property type="term" value="F:acetyl-CoA C-acetyltransferase activity"/>
    <property type="evidence" value="ECO:0007669"/>
    <property type="project" value="UniProtKB-EC"/>
</dbReference>
<dbReference type="Pfam" id="PF02803">
    <property type="entry name" value="Thiolase_C"/>
    <property type="match status" value="1"/>
</dbReference>
<evidence type="ECO:0000259" key="6">
    <source>
        <dbReference type="Pfam" id="PF00108"/>
    </source>
</evidence>
<dbReference type="CDD" id="cd00751">
    <property type="entry name" value="thiolase"/>
    <property type="match status" value="1"/>
</dbReference>
<protein>
    <submittedName>
        <fullName evidence="8">Acetyl-CoA acetyltransferase</fullName>
        <ecNumber evidence="8">2.3.1.9</ecNumber>
    </submittedName>
</protein>
<sequence>MIEVVIVAAKRTPMGGFQGILSPLTATELGAQAIAASLASIGLSAGEPDEVYMGCVLPAGLKQAPARQAAIKAGISDSVPTTTVNKVCGSGMKSLMLAADQIRTGAIQSAVAGGMESMSNAPFMLDKARAGYRMGHQTVYDHMFLDGLEDAFDGSAMGVHAQGTADDRQISREQMDNFALESLTRAQRAIAEGHFAAEIAPVTLTTRAGEVRVDTDEQPALARPDKIPQLRPAFTKTGTITAANASSISDGAAALVVMSRTRAMALNLPILATIKGYASHAQAPSEFTCAPIGAMTKALANAQWFADDIELAEINEAFAMVTMMGMADMGFSHEITNISGGACALGHPLGCSGARIVVTLLHNMIRLDKKRGIAALCIGGGEGTAICLER</sequence>
<dbReference type="InterPro" id="IPR020615">
    <property type="entry name" value="Thiolase_acyl_enz_int_AS"/>
</dbReference>
<dbReference type="EC" id="2.3.1.9" evidence="8"/>
<evidence type="ECO:0000256" key="2">
    <source>
        <dbReference type="ARBA" id="ARBA00022679"/>
    </source>
</evidence>
<dbReference type="PROSITE" id="PS00099">
    <property type="entry name" value="THIOLASE_3"/>
    <property type="match status" value="1"/>
</dbReference>
<evidence type="ECO:0000256" key="4">
    <source>
        <dbReference type="PIRSR" id="PIRSR000429-1"/>
    </source>
</evidence>
<proteinExistence type="inferred from homology"/>
<dbReference type="InterPro" id="IPR020610">
    <property type="entry name" value="Thiolase_AS"/>
</dbReference>
<organism evidence="8 9">
    <name type="scientific">Reinekea forsetii</name>
    <dbReference type="NCBI Taxonomy" id="1336806"/>
    <lineage>
        <taxon>Bacteria</taxon>
        <taxon>Pseudomonadati</taxon>
        <taxon>Pseudomonadota</taxon>
        <taxon>Gammaproteobacteria</taxon>
        <taxon>Oceanospirillales</taxon>
        <taxon>Saccharospirillaceae</taxon>
        <taxon>Reinekea</taxon>
    </lineage>
</organism>
<accession>A0A2K8KPE9</accession>
<dbReference type="KEGG" id="rfo:REIFOR_01502"/>
<keyword evidence="2 5" id="KW-0808">Transferase</keyword>
<evidence type="ECO:0000256" key="5">
    <source>
        <dbReference type="RuleBase" id="RU003557"/>
    </source>
</evidence>
<dbReference type="Proteomes" id="UP000229757">
    <property type="component" value="Chromosome"/>
</dbReference>
<dbReference type="SUPFAM" id="SSF53901">
    <property type="entry name" value="Thiolase-like"/>
    <property type="match status" value="2"/>
</dbReference>
<dbReference type="PANTHER" id="PTHR18919:SF164">
    <property type="entry name" value="ACETYL-COA ACETYLTRANSFERASE"/>
    <property type="match status" value="1"/>
</dbReference>
<dbReference type="OrthoDB" id="9764638at2"/>
<dbReference type="NCBIfam" id="TIGR01930">
    <property type="entry name" value="AcCoA-C-Actrans"/>
    <property type="match status" value="1"/>
</dbReference>
<dbReference type="PIRSF" id="PIRSF000429">
    <property type="entry name" value="Ac-CoA_Ac_transf"/>
    <property type="match status" value="1"/>
</dbReference>
<dbReference type="PANTHER" id="PTHR18919">
    <property type="entry name" value="ACETYL-COA C-ACYLTRANSFERASE"/>
    <property type="match status" value="1"/>
</dbReference>
<feature type="active site" description="Acyl-thioester intermediate" evidence="4">
    <location>
        <position position="88"/>
    </location>
</feature>
<dbReference type="InterPro" id="IPR016039">
    <property type="entry name" value="Thiolase-like"/>
</dbReference>
<feature type="active site" description="Proton acceptor" evidence="4">
    <location>
        <position position="347"/>
    </location>
</feature>
<gene>
    <name evidence="8" type="ORF">REIFOR_01502</name>
</gene>
<dbReference type="InterPro" id="IPR020616">
    <property type="entry name" value="Thiolase_N"/>
</dbReference>
<evidence type="ECO:0000256" key="1">
    <source>
        <dbReference type="ARBA" id="ARBA00010982"/>
    </source>
</evidence>
<dbReference type="InterPro" id="IPR020617">
    <property type="entry name" value="Thiolase_C"/>
</dbReference>
<feature type="domain" description="Thiolase N-terminal" evidence="6">
    <location>
        <begin position="4"/>
        <end position="260"/>
    </location>
</feature>
<dbReference type="EMBL" id="CP011797">
    <property type="protein sequence ID" value="ATX76648.1"/>
    <property type="molecule type" value="Genomic_DNA"/>
</dbReference>
<feature type="active site" description="Proton acceptor" evidence="4">
    <location>
        <position position="377"/>
    </location>
</feature>
<dbReference type="RefSeq" id="WP_100256972.1">
    <property type="nucleotide sequence ID" value="NZ_CP011797.1"/>
</dbReference>
<evidence type="ECO:0000313" key="8">
    <source>
        <dbReference type="EMBL" id="ATX76648.1"/>
    </source>
</evidence>
<evidence type="ECO:0000313" key="9">
    <source>
        <dbReference type="Proteomes" id="UP000229757"/>
    </source>
</evidence>
<dbReference type="AlphaFoldDB" id="A0A2K8KPE9"/>
<evidence type="ECO:0000256" key="3">
    <source>
        <dbReference type="ARBA" id="ARBA00023315"/>
    </source>
</evidence>
<evidence type="ECO:0000259" key="7">
    <source>
        <dbReference type="Pfam" id="PF02803"/>
    </source>
</evidence>
<dbReference type="Pfam" id="PF00108">
    <property type="entry name" value="Thiolase_N"/>
    <property type="match status" value="1"/>
</dbReference>
<keyword evidence="9" id="KW-1185">Reference proteome</keyword>
<keyword evidence="3 5" id="KW-0012">Acyltransferase</keyword>
<comment type="similarity">
    <text evidence="1 5">Belongs to the thiolase-like superfamily. Thiolase family.</text>
</comment>
<dbReference type="InterPro" id="IPR002155">
    <property type="entry name" value="Thiolase"/>
</dbReference>
<dbReference type="PROSITE" id="PS00098">
    <property type="entry name" value="THIOLASE_1"/>
    <property type="match status" value="1"/>
</dbReference>
<feature type="domain" description="Thiolase C-terminal" evidence="7">
    <location>
        <begin position="269"/>
        <end position="390"/>
    </location>
</feature>
<name>A0A2K8KPE9_9GAMM</name>